<dbReference type="EMBL" id="JABFOQ010000006">
    <property type="protein sequence ID" value="NOJ75134.1"/>
    <property type="molecule type" value="Genomic_DNA"/>
</dbReference>
<dbReference type="InterPro" id="IPR031322">
    <property type="entry name" value="Shikimate/glucono_kinase"/>
</dbReference>
<dbReference type="CDD" id="cd00464">
    <property type="entry name" value="SK"/>
    <property type="match status" value="1"/>
</dbReference>
<reference evidence="8 9" key="1">
    <citation type="submission" date="2020-05" db="EMBL/GenBank/DDBJ databases">
        <title>Tigecycline resistant gene in Empedobacter stercoris.</title>
        <authorList>
            <person name="Chen Y."/>
            <person name="Cheng Y."/>
            <person name="Zhou K."/>
        </authorList>
    </citation>
    <scope>NUCLEOTIDE SEQUENCE [LARGE SCALE GENOMIC DNA]</scope>
    <source>
        <strain evidence="8 9">ES202</strain>
    </source>
</reference>
<keyword evidence="9" id="KW-1185">Reference proteome</keyword>
<gene>
    <name evidence="7" type="primary">aroK</name>
    <name evidence="8" type="ORF">HMH06_04640</name>
</gene>
<comment type="function">
    <text evidence="7">Catalyzes the specific phosphorylation of the 3-hydroxyl group of shikimic acid using ATP as a cosubstrate.</text>
</comment>
<evidence type="ECO:0000256" key="6">
    <source>
        <dbReference type="ARBA" id="ARBA00023141"/>
    </source>
</evidence>
<comment type="catalytic activity">
    <reaction evidence="7">
        <text>shikimate + ATP = 3-phosphoshikimate + ADP + H(+)</text>
        <dbReference type="Rhea" id="RHEA:13121"/>
        <dbReference type="ChEBI" id="CHEBI:15378"/>
        <dbReference type="ChEBI" id="CHEBI:30616"/>
        <dbReference type="ChEBI" id="CHEBI:36208"/>
        <dbReference type="ChEBI" id="CHEBI:145989"/>
        <dbReference type="ChEBI" id="CHEBI:456216"/>
        <dbReference type="EC" id="2.7.1.71"/>
    </reaction>
</comment>
<keyword evidence="7" id="KW-0479">Metal-binding</keyword>
<feature type="binding site" evidence="7">
    <location>
        <position position="78"/>
    </location>
    <ligand>
        <name>substrate</name>
    </ligand>
</feature>
<feature type="binding site" evidence="7">
    <location>
        <position position="117"/>
    </location>
    <ligand>
        <name>ATP</name>
        <dbReference type="ChEBI" id="CHEBI:30616"/>
    </ligand>
</feature>
<dbReference type="RefSeq" id="WP_171622457.1">
    <property type="nucleotide sequence ID" value="NZ_JABFOQ010000006.1"/>
</dbReference>
<dbReference type="HAMAP" id="MF_00109">
    <property type="entry name" value="Shikimate_kinase"/>
    <property type="match status" value="1"/>
</dbReference>
<sequence length="177" mass="20482">MIISLIGYMGSGKSTTGKDLAKALGFEFIDLDDFIEQKYQTKISDIFKKEGELGFRKKEREALKEILTTTNIVLSLGGGTPVYYDNMEEIVKNSISIFMRVQLLQLVKRLENRKETRPLIAHLSNEEMTEFIAKHLFERNQYYEKAKYTISITTQSRLEILDEIMSQLKKGEDLELI</sequence>
<comment type="caution">
    <text evidence="8">The sequence shown here is derived from an EMBL/GenBank/DDBJ whole genome shotgun (WGS) entry which is preliminary data.</text>
</comment>
<feature type="binding site" evidence="7">
    <location>
        <position position="32"/>
    </location>
    <ligand>
        <name>substrate</name>
    </ligand>
</feature>
<dbReference type="PRINTS" id="PR01100">
    <property type="entry name" value="SHIKIMTKNASE"/>
</dbReference>
<dbReference type="Gene3D" id="3.40.50.300">
    <property type="entry name" value="P-loop containing nucleotide triphosphate hydrolases"/>
    <property type="match status" value="1"/>
</dbReference>
<evidence type="ECO:0000313" key="9">
    <source>
        <dbReference type="Proteomes" id="UP000580344"/>
    </source>
</evidence>
<feature type="binding site" evidence="7">
    <location>
        <position position="14"/>
    </location>
    <ligand>
        <name>Mg(2+)</name>
        <dbReference type="ChEBI" id="CHEBI:18420"/>
    </ligand>
</feature>
<evidence type="ECO:0000256" key="4">
    <source>
        <dbReference type="ARBA" id="ARBA00022777"/>
    </source>
</evidence>
<keyword evidence="6 7" id="KW-0057">Aromatic amino acid biosynthesis</keyword>
<feature type="binding site" evidence="7">
    <location>
        <position position="155"/>
    </location>
    <ligand>
        <name>ATP</name>
        <dbReference type="ChEBI" id="CHEBI:30616"/>
    </ligand>
</feature>
<dbReference type="Proteomes" id="UP000580344">
    <property type="component" value="Unassembled WGS sequence"/>
</dbReference>
<keyword evidence="5 7" id="KW-0067">ATP-binding</keyword>
<keyword evidence="2 7" id="KW-0808">Transferase</keyword>
<evidence type="ECO:0000256" key="1">
    <source>
        <dbReference type="ARBA" id="ARBA00022605"/>
    </source>
</evidence>
<accession>A0ABX1WKT5</accession>
<evidence type="ECO:0000256" key="2">
    <source>
        <dbReference type="ARBA" id="ARBA00022679"/>
    </source>
</evidence>
<keyword evidence="7" id="KW-0460">Magnesium</keyword>
<keyword evidence="4 7" id="KW-0418">Kinase</keyword>
<proteinExistence type="inferred from homology"/>
<evidence type="ECO:0000256" key="5">
    <source>
        <dbReference type="ARBA" id="ARBA00022840"/>
    </source>
</evidence>
<comment type="cofactor">
    <cofactor evidence="7">
        <name>Mg(2+)</name>
        <dbReference type="ChEBI" id="CHEBI:18420"/>
    </cofactor>
    <text evidence="7">Binds 1 Mg(2+) ion per subunit.</text>
</comment>
<evidence type="ECO:0000313" key="8">
    <source>
        <dbReference type="EMBL" id="NOJ75134.1"/>
    </source>
</evidence>
<dbReference type="InterPro" id="IPR000623">
    <property type="entry name" value="Shikimate_kinase/TSH1"/>
</dbReference>
<comment type="subcellular location">
    <subcellularLocation>
        <location evidence="7">Cytoplasm</location>
    </subcellularLocation>
</comment>
<name>A0ABX1WKT5_9FLAO</name>
<dbReference type="InterPro" id="IPR027417">
    <property type="entry name" value="P-loop_NTPase"/>
</dbReference>
<feature type="binding site" evidence="7">
    <location>
        <position position="56"/>
    </location>
    <ligand>
        <name>substrate</name>
    </ligand>
</feature>
<dbReference type="PANTHER" id="PTHR21087:SF16">
    <property type="entry name" value="SHIKIMATE KINASE 1, CHLOROPLASTIC"/>
    <property type="match status" value="1"/>
</dbReference>
<keyword evidence="3 7" id="KW-0547">Nucleotide-binding</keyword>
<evidence type="ECO:0000256" key="7">
    <source>
        <dbReference type="HAMAP-Rule" id="MF_00109"/>
    </source>
</evidence>
<feature type="binding site" evidence="7">
    <location>
        <position position="139"/>
    </location>
    <ligand>
        <name>substrate</name>
    </ligand>
</feature>
<protein>
    <recommendedName>
        <fullName evidence="7">Shikimate kinase</fullName>
        <shortName evidence="7">SK</shortName>
        <ecNumber evidence="7">2.7.1.71</ecNumber>
    </recommendedName>
</protein>
<feature type="binding site" evidence="7">
    <location>
        <begin position="10"/>
        <end position="15"/>
    </location>
    <ligand>
        <name>ATP</name>
        <dbReference type="ChEBI" id="CHEBI:30616"/>
    </ligand>
</feature>
<dbReference type="Pfam" id="PF01202">
    <property type="entry name" value="SKI"/>
    <property type="match status" value="1"/>
</dbReference>
<dbReference type="SUPFAM" id="SSF52540">
    <property type="entry name" value="P-loop containing nucleoside triphosphate hydrolases"/>
    <property type="match status" value="1"/>
</dbReference>
<evidence type="ECO:0000256" key="3">
    <source>
        <dbReference type="ARBA" id="ARBA00022741"/>
    </source>
</evidence>
<organism evidence="8 9">
    <name type="scientific">Empedobacter stercoris</name>
    <dbReference type="NCBI Taxonomy" id="1628248"/>
    <lineage>
        <taxon>Bacteria</taxon>
        <taxon>Pseudomonadati</taxon>
        <taxon>Bacteroidota</taxon>
        <taxon>Flavobacteriia</taxon>
        <taxon>Flavobacteriales</taxon>
        <taxon>Weeksellaceae</taxon>
        <taxon>Empedobacter</taxon>
    </lineage>
</organism>
<dbReference type="EC" id="2.7.1.71" evidence="7"/>
<dbReference type="PANTHER" id="PTHR21087">
    <property type="entry name" value="SHIKIMATE KINASE"/>
    <property type="match status" value="1"/>
</dbReference>
<keyword evidence="1 7" id="KW-0028">Amino-acid biosynthesis</keyword>
<keyword evidence="7" id="KW-0963">Cytoplasm</keyword>
<comment type="subunit">
    <text evidence="7">Monomer.</text>
</comment>
<comment type="pathway">
    <text evidence="7">Metabolic intermediate biosynthesis; chorismate biosynthesis; chorismate from D-erythrose 4-phosphate and phosphoenolpyruvate: step 5/7.</text>
</comment>
<comment type="similarity">
    <text evidence="7">Belongs to the shikimate kinase family.</text>
</comment>